<protein>
    <submittedName>
        <fullName evidence="2">GL16988</fullName>
    </submittedName>
</protein>
<evidence type="ECO:0000313" key="3">
    <source>
        <dbReference type="Proteomes" id="UP000008744"/>
    </source>
</evidence>
<proteinExistence type="predicted"/>
<organism evidence="3">
    <name type="scientific">Drosophila persimilis</name>
    <name type="common">Fruit fly</name>
    <dbReference type="NCBI Taxonomy" id="7234"/>
    <lineage>
        <taxon>Eukaryota</taxon>
        <taxon>Metazoa</taxon>
        <taxon>Ecdysozoa</taxon>
        <taxon>Arthropoda</taxon>
        <taxon>Hexapoda</taxon>
        <taxon>Insecta</taxon>
        <taxon>Pterygota</taxon>
        <taxon>Neoptera</taxon>
        <taxon>Endopterygota</taxon>
        <taxon>Diptera</taxon>
        <taxon>Brachycera</taxon>
        <taxon>Muscomorpha</taxon>
        <taxon>Ephydroidea</taxon>
        <taxon>Drosophilidae</taxon>
        <taxon>Drosophila</taxon>
        <taxon>Sophophora</taxon>
    </lineage>
</organism>
<evidence type="ECO:0000256" key="1">
    <source>
        <dbReference type="SAM" id="MobiDB-lite"/>
    </source>
</evidence>
<evidence type="ECO:0000313" key="2">
    <source>
        <dbReference type="EMBL" id="EDW35860.1"/>
    </source>
</evidence>
<keyword evidence="3" id="KW-1185">Reference proteome</keyword>
<feature type="region of interest" description="Disordered" evidence="1">
    <location>
        <begin position="57"/>
        <end position="79"/>
    </location>
</feature>
<accession>B4GH90</accession>
<dbReference type="AlphaFoldDB" id="B4GH90"/>
<sequence>MLSTFQTFHTCSVHHDDTAESVHLENIGVELQHEDYMNETEQEDEKDSLISSIMEQIVDPASPDTPNADNPIIPPSPET</sequence>
<dbReference type="EMBL" id="CH479183">
    <property type="protein sequence ID" value="EDW35860.1"/>
    <property type="molecule type" value="Genomic_DNA"/>
</dbReference>
<name>B4GH90_DROPE</name>
<reference evidence="2 3" key="1">
    <citation type="journal article" date="2007" name="Nature">
        <title>Evolution of genes and genomes on the Drosophila phylogeny.</title>
        <authorList>
            <consortium name="Drosophila 12 Genomes Consortium"/>
            <person name="Clark A.G."/>
            <person name="Eisen M.B."/>
            <person name="Smith D.R."/>
            <person name="Bergman C.M."/>
            <person name="Oliver B."/>
            <person name="Markow T.A."/>
            <person name="Kaufman T.C."/>
            <person name="Kellis M."/>
            <person name="Gelbart W."/>
            <person name="Iyer V.N."/>
            <person name="Pollard D.A."/>
            <person name="Sackton T.B."/>
            <person name="Larracuente A.M."/>
            <person name="Singh N.D."/>
            <person name="Abad J.P."/>
            <person name="Abt D.N."/>
            <person name="Adryan B."/>
            <person name="Aguade M."/>
            <person name="Akashi H."/>
            <person name="Anderson W.W."/>
            <person name="Aquadro C.F."/>
            <person name="Ardell D.H."/>
            <person name="Arguello R."/>
            <person name="Artieri C.G."/>
            <person name="Barbash D.A."/>
            <person name="Barker D."/>
            <person name="Barsanti P."/>
            <person name="Batterham P."/>
            <person name="Batzoglou S."/>
            <person name="Begun D."/>
            <person name="Bhutkar A."/>
            <person name="Blanco E."/>
            <person name="Bosak S.A."/>
            <person name="Bradley R.K."/>
            <person name="Brand A.D."/>
            <person name="Brent M.R."/>
            <person name="Brooks A.N."/>
            <person name="Brown R.H."/>
            <person name="Butlin R.K."/>
            <person name="Caggese C."/>
            <person name="Calvi B.R."/>
            <person name="Bernardo de Carvalho A."/>
            <person name="Caspi A."/>
            <person name="Castrezana S."/>
            <person name="Celniker S.E."/>
            <person name="Chang J.L."/>
            <person name="Chapple C."/>
            <person name="Chatterji S."/>
            <person name="Chinwalla A."/>
            <person name="Civetta A."/>
            <person name="Clifton S.W."/>
            <person name="Comeron J.M."/>
            <person name="Costello J.C."/>
            <person name="Coyne J.A."/>
            <person name="Daub J."/>
            <person name="David R.G."/>
            <person name="Delcher A.L."/>
            <person name="Delehaunty K."/>
            <person name="Do C.B."/>
            <person name="Ebling H."/>
            <person name="Edwards K."/>
            <person name="Eickbush T."/>
            <person name="Evans J.D."/>
            <person name="Filipski A."/>
            <person name="Findeiss S."/>
            <person name="Freyhult E."/>
            <person name="Fulton L."/>
            <person name="Fulton R."/>
            <person name="Garcia A.C."/>
            <person name="Gardiner A."/>
            <person name="Garfield D.A."/>
            <person name="Garvin B.E."/>
            <person name="Gibson G."/>
            <person name="Gilbert D."/>
            <person name="Gnerre S."/>
            <person name="Godfrey J."/>
            <person name="Good R."/>
            <person name="Gotea V."/>
            <person name="Gravely B."/>
            <person name="Greenberg A.J."/>
            <person name="Griffiths-Jones S."/>
            <person name="Gross S."/>
            <person name="Guigo R."/>
            <person name="Gustafson E.A."/>
            <person name="Haerty W."/>
            <person name="Hahn M.W."/>
            <person name="Halligan D.L."/>
            <person name="Halpern A.L."/>
            <person name="Halter G.M."/>
            <person name="Han M.V."/>
            <person name="Heger A."/>
            <person name="Hillier L."/>
            <person name="Hinrichs A.S."/>
            <person name="Holmes I."/>
            <person name="Hoskins R.A."/>
            <person name="Hubisz M.J."/>
            <person name="Hultmark D."/>
            <person name="Huntley M.A."/>
            <person name="Jaffe D.B."/>
            <person name="Jagadeeshan S."/>
            <person name="Jeck W.R."/>
            <person name="Johnson J."/>
            <person name="Jones C.D."/>
            <person name="Jordan W.C."/>
            <person name="Karpen G.H."/>
            <person name="Kataoka E."/>
            <person name="Keightley P.D."/>
            <person name="Kheradpour P."/>
            <person name="Kirkness E.F."/>
            <person name="Koerich L.B."/>
            <person name="Kristiansen K."/>
            <person name="Kudrna D."/>
            <person name="Kulathinal R.J."/>
            <person name="Kumar S."/>
            <person name="Kwok R."/>
            <person name="Lander E."/>
            <person name="Langley C.H."/>
            <person name="Lapoint R."/>
            <person name="Lazzaro B.P."/>
            <person name="Lee S.J."/>
            <person name="Levesque L."/>
            <person name="Li R."/>
            <person name="Lin C.F."/>
            <person name="Lin M.F."/>
            <person name="Lindblad-Toh K."/>
            <person name="Llopart A."/>
            <person name="Long M."/>
            <person name="Low L."/>
            <person name="Lozovsky E."/>
            <person name="Lu J."/>
            <person name="Luo M."/>
            <person name="Machado C.A."/>
            <person name="Makalowski W."/>
            <person name="Marzo M."/>
            <person name="Matsuda M."/>
            <person name="Matzkin L."/>
            <person name="McAllister B."/>
            <person name="McBride C.S."/>
            <person name="McKernan B."/>
            <person name="McKernan K."/>
            <person name="Mendez-Lago M."/>
            <person name="Minx P."/>
            <person name="Mollenhauer M.U."/>
            <person name="Montooth K."/>
            <person name="Mount S.M."/>
            <person name="Mu X."/>
            <person name="Myers E."/>
            <person name="Negre B."/>
            <person name="Newfeld S."/>
            <person name="Nielsen R."/>
            <person name="Noor M.A."/>
            <person name="O'Grady P."/>
            <person name="Pachter L."/>
            <person name="Papaceit M."/>
            <person name="Parisi M.J."/>
            <person name="Parisi M."/>
            <person name="Parts L."/>
            <person name="Pedersen J.S."/>
            <person name="Pesole G."/>
            <person name="Phillippy A.M."/>
            <person name="Ponting C.P."/>
            <person name="Pop M."/>
            <person name="Porcelli D."/>
            <person name="Powell J.R."/>
            <person name="Prohaska S."/>
            <person name="Pruitt K."/>
            <person name="Puig M."/>
            <person name="Quesneville H."/>
            <person name="Ram K.R."/>
            <person name="Rand D."/>
            <person name="Rasmussen M.D."/>
            <person name="Reed L.K."/>
            <person name="Reenan R."/>
            <person name="Reily A."/>
            <person name="Remington K.A."/>
            <person name="Rieger T.T."/>
            <person name="Ritchie M.G."/>
            <person name="Robin C."/>
            <person name="Rogers Y.H."/>
            <person name="Rohde C."/>
            <person name="Rozas J."/>
            <person name="Rubenfield M.J."/>
            <person name="Ruiz A."/>
            <person name="Russo S."/>
            <person name="Salzberg S.L."/>
            <person name="Sanchez-Gracia A."/>
            <person name="Saranga D.J."/>
            <person name="Sato H."/>
            <person name="Schaeffer S.W."/>
            <person name="Schatz M.C."/>
            <person name="Schlenke T."/>
            <person name="Schwartz R."/>
            <person name="Segarra C."/>
            <person name="Singh R.S."/>
            <person name="Sirot L."/>
            <person name="Sirota M."/>
            <person name="Sisneros N.B."/>
            <person name="Smith C.D."/>
            <person name="Smith T.F."/>
            <person name="Spieth J."/>
            <person name="Stage D.E."/>
            <person name="Stark A."/>
            <person name="Stephan W."/>
            <person name="Strausberg R.L."/>
            <person name="Strempel S."/>
            <person name="Sturgill D."/>
            <person name="Sutton G."/>
            <person name="Sutton G.G."/>
            <person name="Tao W."/>
            <person name="Teichmann S."/>
            <person name="Tobari Y.N."/>
            <person name="Tomimura Y."/>
            <person name="Tsolas J.M."/>
            <person name="Valente V.L."/>
            <person name="Venter E."/>
            <person name="Venter J.C."/>
            <person name="Vicario S."/>
            <person name="Vieira F.G."/>
            <person name="Vilella A.J."/>
            <person name="Villasante A."/>
            <person name="Walenz B."/>
            <person name="Wang J."/>
            <person name="Wasserman M."/>
            <person name="Watts T."/>
            <person name="Wilson D."/>
            <person name="Wilson R.K."/>
            <person name="Wing R.A."/>
            <person name="Wolfner M.F."/>
            <person name="Wong A."/>
            <person name="Wong G.K."/>
            <person name="Wu C.I."/>
            <person name="Wu G."/>
            <person name="Yamamoto D."/>
            <person name="Yang H.P."/>
            <person name="Yang S.P."/>
            <person name="Yorke J.A."/>
            <person name="Yoshida K."/>
            <person name="Zdobnov E."/>
            <person name="Zhang P."/>
            <person name="Zhang Y."/>
            <person name="Zimin A.V."/>
            <person name="Baldwin J."/>
            <person name="Abdouelleil A."/>
            <person name="Abdulkadir J."/>
            <person name="Abebe A."/>
            <person name="Abera B."/>
            <person name="Abreu J."/>
            <person name="Acer S.C."/>
            <person name="Aftuck L."/>
            <person name="Alexander A."/>
            <person name="An P."/>
            <person name="Anderson E."/>
            <person name="Anderson S."/>
            <person name="Arachi H."/>
            <person name="Azer M."/>
            <person name="Bachantsang P."/>
            <person name="Barry A."/>
            <person name="Bayul T."/>
            <person name="Berlin A."/>
            <person name="Bessette D."/>
            <person name="Bloom T."/>
            <person name="Blye J."/>
            <person name="Boguslavskiy L."/>
            <person name="Bonnet C."/>
            <person name="Boukhgalter B."/>
            <person name="Bourzgui I."/>
            <person name="Brown A."/>
            <person name="Cahill P."/>
            <person name="Channer S."/>
            <person name="Cheshatsang Y."/>
            <person name="Chuda L."/>
            <person name="Citroen M."/>
            <person name="Collymore A."/>
            <person name="Cooke P."/>
            <person name="Costello M."/>
            <person name="D'Aco K."/>
            <person name="Daza R."/>
            <person name="De Haan G."/>
            <person name="DeGray S."/>
            <person name="DeMaso C."/>
            <person name="Dhargay N."/>
            <person name="Dooley K."/>
            <person name="Dooley E."/>
            <person name="Doricent M."/>
            <person name="Dorje P."/>
            <person name="Dorjee K."/>
            <person name="Dupes A."/>
            <person name="Elong R."/>
            <person name="Falk J."/>
            <person name="Farina A."/>
            <person name="Faro S."/>
            <person name="Ferguson D."/>
            <person name="Fisher S."/>
            <person name="Foley C.D."/>
            <person name="Franke A."/>
            <person name="Friedrich D."/>
            <person name="Gadbois L."/>
            <person name="Gearin G."/>
            <person name="Gearin C.R."/>
            <person name="Giannoukos G."/>
            <person name="Goode T."/>
            <person name="Graham J."/>
            <person name="Grandbois E."/>
            <person name="Grewal S."/>
            <person name="Gyaltsen K."/>
            <person name="Hafez N."/>
            <person name="Hagos B."/>
            <person name="Hall J."/>
            <person name="Henson C."/>
            <person name="Hollinger A."/>
            <person name="Honan T."/>
            <person name="Huard M.D."/>
            <person name="Hughes L."/>
            <person name="Hurhula B."/>
            <person name="Husby M.E."/>
            <person name="Kamat A."/>
            <person name="Kanga B."/>
            <person name="Kashin S."/>
            <person name="Khazanovich D."/>
            <person name="Kisner P."/>
            <person name="Lance K."/>
            <person name="Lara M."/>
            <person name="Lee W."/>
            <person name="Lennon N."/>
            <person name="Letendre F."/>
            <person name="LeVine R."/>
            <person name="Lipovsky A."/>
            <person name="Liu X."/>
            <person name="Liu J."/>
            <person name="Liu S."/>
            <person name="Lokyitsang T."/>
            <person name="Lokyitsang Y."/>
            <person name="Lubonja R."/>
            <person name="Lui A."/>
            <person name="MacDonald P."/>
            <person name="Magnisalis V."/>
            <person name="Maru K."/>
            <person name="Matthews C."/>
            <person name="McCusker W."/>
            <person name="McDonough S."/>
            <person name="Mehta T."/>
            <person name="Meldrim J."/>
            <person name="Meneus L."/>
            <person name="Mihai O."/>
            <person name="Mihalev A."/>
            <person name="Mihova T."/>
            <person name="Mittelman R."/>
            <person name="Mlenga V."/>
            <person name="Montmayeur A."/>
            <person name="Mulrain L."/>
            <person name="Navidi A."/>
            <person name="Naylor J."/>
            <person name="Negash T."/>
            <person name="Nguyen T."/>
            <person name="Nguyen N."/>
            <person name="Nicol R."/>
            <person name="Norbu C."/>
            <person name="Norbu N."/>
            <person name="Novod N."/>
            <person name="O'Neill B."/>
            <person name="Osman S."/>
            <person name="Markiewicz E."/>
            <person name="Oyono O.L."/>
            <person name="Patti C."/>
            <person name="Phunkhang P."/>
            <person name="Pierre F."/>
            <person name="Priest M."/>
            <person name="Raghuraman S."/>
            <person name="Rege F."/>
            <person name="Reyes R."/>
            <person name="Rise C."/>
            <person name="Rogov P."/>
            <person name="Ross K."/>
            <person name="Ryan E."/>
            <person name="Settipalli S."/>
            <person name="Shea T."/>
            <person name="Sherpa N."/>
            <person name="Shi L."/>
            <person name="Shih D."/>
            <person name="Sparrow T."/>
            <person name="Spaulding J."/>
            <person name="Stalker J."/>
            <person name="Stange-Thomann N."/>
            <person name="Stavropoulos S."/>
            <person name="Stone C."/>
            <person name="Strader C."/>
            <person name="Tesfaye S."/>
            <person name="Thomson T."/>
            <person name="Thoulutsang Y."/>
            <person name="Thoulutsang D."/>
            <person name="Topham K."/>
            <person name="Topping I."/>
            <person name="Tsamla T."/>
            <person name="Vassiliev H."/>
            <person name="Vo A."/>
            <person name="Wangchuk T."/>
            <person name="Wangdi T."/>
            <person name="Weiand M."/>
            <person name="Wilkinson J."/>
            <person name="Wilson A."/>
            <person name="Yadav S."/>
            <person name="Young G."/>
            <person name="Yu Q."/>
            <person name="Zembek L."/>
            <person name="Zhong D."/>
            <person name="Zimmer A."/>
            <person name="Zwirko Z."/>
            <person name="Jaffe D.B."/>
            <person name="Alvarez P."/>
            <person name="Brockman W."/>
            <person name="Butler J."/>
            <person name="Chin C."/>
            <person name="Gnerre S."/>
            <person name="Grabherr M."/>
            <person name="Kleber M."/>
            <person name="Mauceli E."/>
            <person name="MacCallum I."/>
        </authorList>
    </citation>
    <scope>NUCLEOTIDE SEQUENCE [LARGE SCALE GENOMIC DNA]</scope>
    <source>
        <strain evidence="3">MSH-3 / Tucson 14011-0111.49</strain>
    </source>
</reference>
<dbReference type="HOGENOM" id="CLU_2608563_0_0_1"/>
<gene>
    <name evidence="2" type="primary">Dper\GL16988</name>
    <name evidence="2" type="ORF">Dper_GL16988</name>
</gene>
<dbReference type="Proteomes" id="UP000008744">
    <property type="component" value="Unassembled WGS sequence"/>
</dbReference>